<evidence type="ECO:0000256" key="10">
    <source>
        <dbReference type="RuleBase" id="RU004020"/>
    </source>
</evidence>
<keyword evidence="5" id="KW-0805">Transcription regulation</keyword>
<keyword evidence="16" id="KW-1185">Reference proteome</keyword>
<comment type="subcellular location">
    <subcellularLocation>
        <location evidence="1">Nucleus</location>
    </subcellularLocation>
</comment>
<dbReference type="Pfam" id="PF00447">
    <property type="entry name" value="HSF_DNA-bind"/>
    <property type="match status" value="1"/>
</dbReference>
<dbReference type="Pfam" id="PF00855">
    <property type="entry name" value="PWWP"/>
    <property type="match status" value="1"/>
</dbReference>
<dbReference type="GO" id="GO:0003700">
    <property type="term" value="F:DNA-binding transcription factor activity"/>
    <property type="evidence" value="ECO:0007669"/>
    <property type="project" value="InterPro"/>
</dbReference>
<evidence type="ECO:0000256" key="11">
    <source>
        <dbReference type="SAM" id="MobiDB-lite"/>
    </source>
</evidence>
<dbReference type="GO" id="GO:0008270">
    <property type="term" value="F:zinc ion binding"/>
    <property type="evidence" value="ECO:0007669"/>
    <property type="project" value="UniProtKB-KW"/>
</dbReference>
<evidence type="ECO:0000259" key="13">
    <source>
        <dbReference type="PROSITE" id="PS51032"/>
    </source>
</evidence>
<dbReference type="SMART" id="SM00415">
    <property type="entry name" value="HSF"/>
    <property type="match status" value="1"/>
</dbReference>
<dbReference type="PROSITE" id="PS51032">
    <property type="entry name" value="AP2_ERF"/>
    <property type="match status" value="1"/>
</dbReference>
<evidence type="ECO:0000313" key="14">
    <source>
        <dbReference type="EMBL" id="KAG7338186.1"/>
    </source>
</evidence>
<evidence type="ECO:0000256" key="8">
    <source>
        <dbReference type="ARBA" id="ARBA00023242"/>
    </source>
</evidence>
<dbReference type="CDD" id="cd15519">
    <property type="entry name" value="PHD1_Lid2p_like"/>
    <property type="match status" value="1"/>
</dbReference>
<dbReference type="EMBL" id="JAGRRH010000063">
    <property type="protein sequence ID" value="KAG7338186.1"/>
    <property type="molecule type" value="Genomic_DNA"/>
</dbReference>
<reference evidence="14" key="2">
    <citation type="submission" date="2021-04" db="EMBL/GenBank/DDBJ databases">
        <authorList>
            <person name="Podell S."/>
        </authorList>
    </citation>
    <scope>NUCLEOTIDE SEQUENCE</scope>
    <source>
        <strain evidence="14">Hildebrandi</strain>
    </source>
</reference>
<name>A0A9K3P956_9STRA</name>
<feature type="region of interest" description="Disordered" evidence="11">
    <location>
        <begin position="683"/>
        <end position="702"/>
    </location>
</feature>
<comment type="caution">
    <text evidence="14">The sequence shown here is derived from an EMBL/GenBank/DDBJ whole genome shotgun (WGS) entry which is preliminary data.</text>
</comment>
<evidence type="ECO:0000256" key="9">
    <source>
        <dbReference type="PROSITE-ProRule" id="PRU00146"/>
    </source>
</evidence>
<evidence type="ECO:0000313" key="15">
    <source>
        <dbReference type="EMBL" id="KAG7362691.1"/>
    </source>
</evidence>
<sequence length="740" mass="83613">MAPEPPSARFEFPIMLYSMLEDCTFDDELRHIVSWQPHGLSFKVHDREAFERILPRWFKEKYESFRCLLEQWGFVKLSRGKDRSCWYHVNFAHGRKAKAKLQNISKEEFLKDMPEYLSPREEPNLYAMETIESSIERKKSRLRTLRDHSSSSNTSNDHHSAGNSLASKSSSHKRSRDGDDSSLASTAPPPSKKEKKSKKSSATTATSKTAASVQLPPPPPAAPAPSSARALPADGVGCKVCGRDNDHSNLLLCEGCDTESHTYCLDPPLDAVPDEDWFCENCADRMERDRKELTKMIKTIPEEMRSRFGEVCFSKSGERAMWWPAMIFDPRTFLQNKDVVELCKRNLGKRYLMFYFENPEAFAAVPKTWIVSWEEGVQKEYDTGKNIRNASKARQEQYQQALEAARLALLGSTDVESKHSDTTPEELSETQPEATPMSPLKEVEDDTVLCSKCGKVLEMTEGPVLADGYWQCHDCHKEAQTLLAKKRANPPPPKILPMPQPSISPTQQQPSPPQSGQQPPLLQPPQQQPPTPGQIVPIGNEQKWTKANPMHSADERWLSIRDYAVTQVTEEDSSDVIIDDEILKGITQRPSGKWQAQVYYAGKSRYIGVFETRQKAALAFKLVRQKLRPNSRDVAPIMRRKVKKKPEIGSASVAKYPFTGGASRSTLLSSSFSKKPLKQSISKKSSSFTDKKPEHEKGHVNSTVPTVDFATPRYIDTERTKILLETPLCRYYSNIPICDL</sequence>
<dbReference type="CDD" id="cd05162">
    <property type="entry name" value="PWWP"/>
    <property type="match status" value="1"/>
</dbReference>
<dbReference type="InterPro" id="IPR000313">
    <property type="entry name" value="PWWP_dom"/>
</dbReference>
<dbReference type="AlphaFoldDB" id="A0A9K3P956"/>
<dbReference type="PANTHER" id="PTHR47162:SF10">
    <property type="entry name" value="METHYL-CPG-BINDING DOMAIN-CONTAINING PROTEIN 9 ISOFORM X1"/>
    <property type="match status" value="1"/>
</dbReference>
<dbReference type="Pfam" id="PF00628">
    <property type="entry name" value="PHD"/>
    <property type="match status" value="1"/>
</dbReference>
<keyword evidence="3 9" id="KW-0863">Zinc-finger</keyword>
<feature type="compositionally biased region" description="Pro residues" evidence="11">
    <location>
        <begin position="521"/>
        <end position="532"/>
    </location>
</feature>
<keyword evidence="6 14" id="KW-0238">DNA-binding</keyword>
<evidence type="ECO:0000259" key="12">
    <source>
        <dbReference type="PROSITE" id="PS50016"/>
    </source>
</evidence>
<accession>A0A9K3P956</accession>
<proteinExistence type="inferred from homology"/>
<feature type="compositionally biased region" description="Low complexity" evidence="11">
    <location>
        <begin position="150"/>
        <end position="169"/>
    </location>
</feature>
<evidence type="ECO:0000256" key="2">
    <source>
        <dbReference type="ARBA" id="ARBA00022723"/>
    </source>
</evidence>
<dbReference type="GO" id="GO:0043565">
    <property type="term" value="F:sequence-specific DNA binding"/>
    <property type="evidence" value="ECO:0007669"/>
    <property type="project" value="InterPro"/>
</dbReference>
<feature type="region of interest" description="Disordered" evidence="11">
    <location>
        <begin position="487"/>
        <end position="538"/>
    </location>
</feature>
<protein>
    <submittedName>
        <fullName evidence="14">HSF-type DNA-binding protein</fullName>
    </submittedName>
</protein>
<keyword evidence="2" id="KW-0479">Metal-binding</keyword>
<evidence type="ECO:0000256" key="7">
    <source>
        <dbReference type="ARBA" id="ARBA00023163"/>
    </source>
</evidence>
<dbReference type="GO" id="GO:0005634">
    <property type="term" value="C:nucleus"/>
    <property type="evidence" value="ECO:0007669"/>
    <property type="project" value="UniProtKB-SubCell"/>
</dbReference>
<evidence type="ECO:0000256" key="5">
    <source>
        <dbReference type="ARBA" id="ARBA00023015"/>
    </source>
</evidence>
<evidence type="ECO:0000256" key="3">
    <source>
        <dbReference type="ARBA" id="ARBA00022771"/>
    </source>
</evidence>
<dbReference type="EMBL" id="JAGRRH010000010">
    <property type="protein sequence ID" value="KAG7362691.1"/>
    <property type="molecule type" value="Genomic_DNA"/>
</dbReference>
<feature type="domain" description="PHD-type" evidence="12">
    <location>
        <begin position="235"/>
        <end position="285"/>
    </location>
</feature>
<dbReference type="InterPro" id="IPR001471">
    <property type="entry name" value="AP2/ERF_dom"/>
</dbReference>
<feature type="compositionally biased region" description="Basic and acidic residues" evidence="11">
    <location>
        <begin position="689"/>
        <end position="699"/>
    </location>
</feature>
<evidence type="ECO:0000256" key="1">
    <source>
        <dbReference type="ARBA" id="ARBA00004123"/>
    </source>
</evidence>
<dbReference type="InterPro" id="IPR001965">
    <property type="entry name" value="Znf_PHD"/>
</dbReference>
<evidence type="ECO:0000256" key="4">
    <source>
        <dbReference type="ARBA" id="ARBA00022833"/>
    </source>
</evidence>
<dbReference type="PANTHER" id="PTHR47162">
    <property type="entry name" value="OS02G0192300 PROTEIN"/>
    <property type="match status" value="1"/>
</dbReference>
<dbReference type="SMART" id="SM00249">
    <property type="entry name" value="PHD"/>
    <property type="match status" value="1"/>
</dbReference>
<feature type="compositionally biased region" description="Pro residues" evidence="11">
    <location>
        <begin position="489"/>
        <end position="502"/>
    </location>
</feature>
<dbReference type="OrthoDB" id="432829at2759"/>
<comment type="similarity">
    <text evidence="10">Belongs to the HSF family.</text>
</comment>
<evidence type="ECO:0000313" key="16">
    <source>
        <dbReference type="Proteomes" id="UP000693970"/>
    </source>
</evidence>
<dbReference type="Proteomes" id="UP000693970">
    <property type="component" value="Unassembled WGS sequence"/>
</dbReference>
<evidence type="ECO:0000256" key="6">
    <source>
        <dbReference type="ARBA" id="ARBA00023125"/>
    </source>
</evidence>
<keyword evidence="8" id="KW-0539">Nucleus</keyword>
<organism evidence="14 16">
    <name type="scientific">Nitzschia inconspicua</name>
    <dbReference type="NCBI Taxonomy" id="303405"/>
    <lineage>
        <taxon>Eukaryota</taxon>
        <taxon>Sar</taxon>
        <taxon>Stramenopiles</taxon>
        <taxon>Ochrophyta</taxon>
        <taxon>Bacillariophyta</taxon>
        <taxon>Bacillariophyceae</taxon>
        <taxon>Bacillariophycidae</taxon>
        <taxon>Bacillariales</taxon>
        <taxon>Bacillariaceae</taxon>
        <taxon>Nitzschia</taxon>
    </lineage>
</organism>
<gene>
    <name evidence="14" type="ORF">IV203_009452</name>
    <name evidence="15" type="ORF">IV203_026051</name>
</gene>
<feature type="region of interest" description="Disordered" evidence="11">
    <location>
        <begin position="138"/>
        <end position="229"/>
    </location>
</feature>
<keyword evidence="7" id="KW-0804">Transcription</keyword>
<keyword evidence="4" id="KW-0862">Zinc</keyword>
<feature type="compositionally biased region" description="Low complexity" evidence="11">
    <location>
        <begin position="503"/>
        <end position="520"/>
    </location>
</feature>
<dbReference type="PROSITE" id="PS50016">
    <property type="entry name" value="ZF_PHD_2"/>
    <property type="match status" value="1"/>
</dbReference>
<feature type="compositionally biased region" description="Low complexity" evidence="11">
    <location>
        <begin position="200"/>
        <end position="214"/>
    </location>
</feature>
<reference evidence="14" key="1">
    <citation type="journal article" date="2021" name="Sci. Rep.">
        <title>Diploid genomic architecture of Nitzschia inconspicua, an elite biomass production diatom.</title>
        <authorList>
            <person name="Oliver A."/>
            <person name="Podell S."/>
            <person name="Pinowska A."/>
            <person name="Traller J.C."/>
            <person name="Smith S.R."/>
            <person name="McClure R."/>
            <person name="Beliaev A."/>
            <person name="Bohutskyi P."/>
            <person name="Hill E.A."/>
            <person name="Rabines A."/>
            <person name="Zheng H."/>
            <person name="Allen L.Z."/>
            <person name="Kuo A."/>
            <person name="Grigoriev I.V."/>
            <person name="Allen A.E."/>
            <person name="Hazlebeck D."/>
            <person name="Allen E.E."/>
        </authorList>
    </citation>
    <scope>NUCLEOTIDE SEQUENCE</scope>
    <source>
        <strain evidence="14">Hildebrandi</strain>
    </source>
</reference>
<feature type="region of interest" description="Disordered" evidence="11">
    <location>
        <begin position="414"/>
        <end position="441"/>
    </location>
</feature>
<dbReference type="InterPro" id="IPR000232">
    <property type="entry name" value="HSF_DNA-bd"/>
</dbReference>
<dbReference type="InterPro" id="IPR019787">
    <property type="entry name" value="Znf_PHD-finger"/>
</dbReference>
<feature type="domain" description="AP2/ERF" evidence="13">
    <location>
        <begin position="582"/>
        <end position="641"/>
    </location>
</feature>